<dbReference type="RefSeq" id="WP_143333228.1">
    <property type="nucleotide sequence ID" value="NZ_CP041626.1"/>
</dbReference>
<gene>
    <name evidence="1" type="ORF">FNV33_03000</name>
</gene>
<protein>
    <submittedName>
        <fullName evidence="1">Uncharacterized protein</fullName>
    </submittedName>
</protein>
<dbReference type="AlphaFoldDB" id="A0A516GHV5"/>
<evidence type="ECO:0000313" key="1">
    <source>
        <dbReference type="EMBL" id="QDO91065.1"/>
    </source>
</evidence>
<proteinExistence type="predicted"/>
<dbReference type="Proteomes" id="UP000315953">
    <property type="component" value="Chromosome"/>
</dbReference>
<name>A0A516GHV5_9LACT</name>
<sequence>MAQRKEFELIDVPYELEEKIYYIKKLRQKFNPATDVLSFVHYKKKYTEEEIKTSWFDVSVTENVVWFLFQQIIPTQKEDENYTHYSQIKLENVDNFKMITTRSKGGNIHGNY</sequence>
<evidence type="ECO:0000313" key="2">
    <source>
        <dbReference type="Proteomes" id="UP000315953"/>
    </source>
</evidence>
<reference evidence="1 2" key="1">
    <citation type="submission" date="2019-07" db="EMBL/GenBank/DDBJ databases">
        <title>Genome assembly of a nasal isolate of Dolosigranulum pigrum from a chronic sinusitis patient.</title>
        <authorList>
            <person name="Baig S."/>
            <person name="Overballe-Petersen S."/>
            <person name="Kaspar U."/>
            <person name="Rendboe A."/>
            <person name="de Man T."/>
            <person name="Liu C."/>
            <person name="Price L.B."/>
            <person name="Stegger M."/>
            <person name="Becker K."/>
            <person name="Skytt Andersen P."/>
        </authorList>
    </citation>
    <scope>NUCLEOTIDE SEQUENCE [LARGE SCALE GENOMIC DNA]</scope>
    <source>
        <strain evidence="1 2">83VPs-KB5</strain>
    </source>
</reference>
<accession>A0A516GHV5</accession>
<organism evidence="1 2">
    <name type="scientific">Dolosigranulum pigrum</name>
    <dbReference type="NCBI Taxonomy" id="29394"/>
    <lineage>
        <taxon>Bacteria</taxon>
        <taxon>Bacillati</taxon>
        <taxon>Bacillota</taxon>
        <taxon>Bacilli</taxon>
        <taxon>Lactobacillales</taxon>
        <taxon>Carnobacteriaceae</taxon>
        <taxon>Dolosigranulum</taxon>
    </lineage>
</organism>
<dbReference type="KEGG" id="dpm:FNV33_03000"/>
<dbReference type="EMBL" id="CP041626">
    <property type="protein sequence ID" value="QDO91065.1"/>
    <property type="molecule type" value="Genomic_DNA"/>
</dbReference>